<evidence type="ECO:0000313" key="3">
    <source>
        <dbReference type="EMBL" id="MDC8756763.1"/>
    </source>
</evidence>
<comment type="similarity">
    <text evidence="1">Belongs to the universal stress protein A family.</text>
</comment>
<comment type="caution">
    <text evidence="3">The sequence shown here is derived from an EMBL/GenBank/DDBJ whole genome shotgun (WGS) entry which is preliminary data.</text>
</comment>
<sequence length="279" mass="29678">MAYKTILVHADQSKHAPERIRVAAALAVAEGAHLVGAALSGISGAIYQADAVDLTGAILAGRINTEMDHARTALAQFESLAKAAGVNTYESRLLNDDPQGGLSLQARYSDLVVLSQCDLDEGRTRIIPDLPEYVVLNSARPVLIVPYAGHFPSVGKRALVAWDGSMESTRALTNALPLLRRADNVALALFNPSKRQGVHGELPGADIALVLARHGVKVEVLPQHTDIDVGNALLSLASDQDSDLIVMGGYGHSRFREMLLGGVTKTVLQTMTVPVLMSH</sequence>
<evidence type="ECO:0000256" key="1">
    <source>
        <dbReference type="ARBA" id="ARBA00008791"/>
    </source>
</evidence>
<evidence type="ECO:0000259" key="2">
    <source>
        <dbReference type="Pfam" id="PF00582"/>
    </source>
</evidence>
<dbReference type="CDD" id="cd00293">
    <property type="entry name" value="USP-like"/>
    <property type="match status" value="1"/>
</dbReference>
<feature type="domain" description="UspA" evidence="2">
    <location>
        <begin position="156"/>
        <end position="277"/>
    </location>
</feature>
<gene>
    <name evidence="3" type="ORF">OIK44_04085</name>
</gene>
<proteinExistence type="inferred from homology"/>
<evidence type="ECO:0000313" key="4">
    <source>
        <dbReference type="Proteomes" id="UP001221208"/>
    </source>
</evidence>
<dbReference type="InterPro" id="IPR006016">
    <property type="entry name" value="UspA"/>
</dbReference>
<dbReference type="PANTHER" id="PTHR46268:SF15">
    <property type="entry name" value="UNIVERSAL STRESS PROTEIN HP_0031"/>
    <property type="match status" value="1"/>
</dbReference>
<dbReference type="RefSeq" id="WP_273669396.1">
    <property type="nucleotide sequence ID" value="NZ_JAQQXR010000001.1"/>
</dbReference>
<name>A0ABT5JX74_9BURK</name>
<dbReference type="PANTHER" id="PTHR46268">
    <property type="entry name" value="STRESS RESPONSE PROTEIN NHAX"/>
    <property type="match status" value="1"/>
</dbReference>
<dbReference type="EMBL" id="JAQQXR010000001">
    <property type="protein sequence ID" value="MDC8756763.1"/>
    <property type="molecule type" value="Genomic_DNA"/>
</dbReference>
<reference evidence="3 4" key="1">
    <citation type="submission" date="2022-10" db="EMBL/GenBank/DDBJ databases">
        <title>Janthinobacterium sp. hw3 Genome sequencing.</title>
        <authorList>
            <person name="Park S."/>
        </authorList>
    </citation>
    <scope>NUCLEOTIDE SEQUENCE [LARGE SCALE GENOMIC DNA]</scope>
    <source>
        <strain evidence="4">hw3</strain>
    </source>
</reference>
<accession>A0ABT5JX74</accession>
<dbReference type="InterPro" id="IPR006015">
    <property type="entry name" value="Universal_stress_UspA"/>
</dbReference>
<dbReference type="Proteomes" id="UP001221208">
    <property type="component" value="Unassembled WGS sequence"/>
</dbReference>
<keyword evidence="4" id="KW-1185">Reference proteome</keyword>
<dbReference type="SUPFAM" id="SSF52402">
    <property type="entry name" value="Adenine nucleotide alpha hydrolases-like"/>
    <property type="match status" value="2"/>
</dbReference>
<organism evidence="3 4">
    <name type="scientific">Janthinobacterium fluminis</name>
    <dbReference type="NCBI Taxonomy" id="2987524"/>
    <lineage>
        <taxon>Bacteria</taxon>
        <taxon>Pseudomonadati</taxon>
        <taxon>Pseudomonadota</taxon>
        <taxon>Betaproteobacteria</taxon>
        <taxon>Burkholderiales</taxon>
        <taxon>Oxalobacteraceae</taxon>
        <taxon>Janthinobacterium</taxon>
    </lineage>
</organism>
<protein>
    <submittedName>
        <fullName evidence="3">Universal stress protein</fullName>
    </submittedName>
</protein>
<dbReference type="PRINTS" id="PR01438">
    <property type="entry name" value="UNVRSLSTRESS"/>
</dbReference>
<dbReference type="Pfam" id="PF00582">
    <property type="entry name" value="Usp"/>
    <property type="match status" value="1"/>
</dbReference>
<dbReference type="Gene3D" id="3.40.50.12370">
    <property type="match status" value="1"/>
</dbReference>